<keyword evidence="2" id="KW-0521">NADP</keyword>
<evidence type="ECO:0000256" key="5">
    <source>
        <dbReference type="SAM" id="MobiDB-lite"/>
    </source>
</evidence>
<dbReference type="PANTHER" id="PTHR42760">
    <property type="entry name" value="SHORT-CHAIN DEHYDROGENASES/REDUCTASES FAMILY MEMBER"/>
    <property type="match status" value="1"/>
</dbReference>
<evidence type="ECO:0000256" key="1">
    <source>
        <dbReference type="ARBA" id="ARBA00006484"/>
    </source>
</evidence>
<accession>A0A4Z1PAY2</accession>
<comment type="similarity">
    <text evidence="1 4">Belongs to the short-chain dehydrogenases/reductases (SDR) family.</text>
</comment>
<evidence type="ECO:0000256" key="2">
    <source>
        <dbReference type="ARBA" id="ARBA00022857"/>
    </source>
</evidence>
<dbReference type="AlphaFoldDB" id="A0A4Z1PAY2"/>
<evidence type="ECO:0000256" key="4">
    <source>
        <dbReference type="RuleBase" id="RU000363"/>
    </source>
</evidence>
<keyword evidence="3" id="KW-0560">Oxidoreductase</keyword>
<comment type="caution">
    <text evidence="6">The sequence shown here is derived from an EMBL/GenBank/DDBJ whole genome shotgun (WGS) entry which is preliminary data.</text>
</comment>
<dbReference type="PROSITE" id="PS00061">
    <property type="entry name" value="ADH_SHORT"/>
    <property type="match status" value="1"/>
</dbReference>
<dbReference type="InterPro" id="IPR036291">
    <property type="entry name" value="NAD(P)-bd_dom_sf"/>
</dbReference>
<dbReference type="SUPFAM" id="SSF51735">
    <property type="entry name" value="NAD(P)-binding Rossmann-fold domains"/>
    <property type="match status" value="1"/>
</dbReference>
<protein>
    <submittedName>
        <fullName evidence="6">Short-chain dehydrogenase/reductase</fullName>
    </submittedName>
</protein>
<evidence type="ECO:0000256" key="3">
    <source>
        <dbReference type="ARBA" id="ARBA00023002"/>
    </source>
</evidence>
<dbReference type="InterPro" id="IPR002347">
    <property type="entry name" value="SDR_fam"/>
</dbReference>
<feature type="compositionally biased region" description="Polar residues" evidence="5">
    <location>
        <begin position="31"/>
        <end position="43"/>
    </location>
</feature>
<dbReference type="GO" id="GO:0048038">
    <property type="term" value="F:quinone binding"/>
    <property type="evidence" value="ECO:0007669"/>
    <property type="project" value="TreeGrafter"/>
</dbReference>
<dbReference type="EMBL" id="SNSC02000009">
    <property type="protein sequence ID" value="TID21846.1"/>
    <property type="molecule type" value="Genomic_DNA"/>
</dbReference>
<dbReference type="InterPro" id="IPR020904">
    <property type="entry name" value="Sc_DH/Rdtase_CS"/>
</dbReference>
<feature type="region of interest" description="Disordered" evidence="5">
    <location>
        <begin position="26"/>
        <end position="45"/>
    </location>
</feature>
<keyword evidence="7" id="KW-1185">Reference proteome</keyword>
<dbReference type="FunFam" id="3.40.50.720:FF:000173">
    <property type="entry name" value="3-oxoacyl-[acyl-carrier protein] reductase"/>
    <property type="match status" value="1"/>
</dbReference>
<dbReference type="STRING" id="86259.A0A4Z1PAY2"/>
<dbReference type="GO" id="GO:0006633">
    <property type="term" value="P:fatty acid biosynthetic process"/>
    <property type="evidence" value="ECO:0007669"/>
    <property type="project" value="TreeGrafter"/>
</dbReference>
<evidence type="ECO:0000313" key="7">
    <source>
        <dbReference type="Proteomes" id="UP000298493"/>
    </source>
</evidence>
<sequence length="314" mass="33522">MSRRIPRFQLPLLVSKLNLTPFPTSIERKVPSQNHSTTASSPPQHVLITGGSRGIGLSIAHAFARAGSNSIQITGRNSSTLQTAISSLQETYRTSNPSQPISEQSLALLIQGIQADVFDFKTWKSVFASDKKATTKGWPIPDILINSAGVTHSSLLMAMKEESIHELIDVNLKGTVFACQAVSKAMLRSKHGQSEAQTRKNLCIINISSLLATHGGRGSSVYSASKAGVLGLTRALAAELGPLGIRVNAIVPGYIETDMTQAMDPTARSNALEKIPLKRFGAVDEIAEAALFLAKNEYANNCVLNLDGGLSATM</sequence>
<dbReference type="Gene3D" id="3.40.50.720">
    <property type="entry name" value="NAD(P)-binding Rossmann-like Domain"/>
    <property type="match status" value="1"/>
</dbReference>
<name>A0A4Z1PAY2_9PEZI</name>
<dbReference type="PRINTS" id="PR00081">
    <property type="entry name" value="GDHRDH"/>
</dbReference>
<organism evidence="6 7">
    <name type="scientific">Venturia nashicola</name>
    <dbReference type="NCBI Taxonomy" id="86259"/>
    <lineage>
        <taxon>Eukaryota</taxon>
        <taxon>Fungi</taxon>
        <taxon>Dikarya</taxon>
        <taxon>Ascomycota</taxon>
        <taxon>Pezizomycotina</taxon>
        <taxon>Dothideomycetes</taxon>
        <taxon>Pleosporomycetidae</taxon>
        <taxon>Venturiales</taxon>
        <taxon>Venturiaceae</taxon>
        <taxon>Venturia</taxon>
    </lineage>
</organism>
<reference evidence="6 7" key="1">
    <citation type="submission" date="2019-04" db="EMBL/GenBank/DDBJ databases">
        <title>High contiguity whole genome sequence and gene annotation resource for two Venturia nashicola isolates.</title>
        <authorList>
            <person name="Prokchorchik M."/>
            <person name="Won K."/>
            <person name="Lee Y."/>
            <person name="Choi E.D."/>
            <person name="Segonzac C."/>
            <person name="Sohn K.H."/>
        </authorList>
    </citation>
    <scope>NUCLEOTIDE SEQUENCE [LARGE SCALE GENOMIC DNA]</scope>
    <source>
        <strain evidence="6 7">PRI2</strain>
    </source>
</reference>
<dbReference type="Proteomes" id="UP000298493">
    <property type="component" value="Unassembled WGS sequence"/>
</dbReference>
<dbReference type="GO" id="GO:0016616">
    <property type="term" value="F:oxidoreductase activity, acting on the CH-OH group of donors, NAD or NADP as acceptor"/>
    <property type="evidence" value="ECO:0007669"/>
    <property type="project" value="TreeGrafter"/>
</dbReference>
<dbReference type="OrthoDB" id="1669814at2759"/>
<proteinExistence type="inferred from homology"/>
<dbReference type="PANTHER" id="PTHR42760:SF133">
    <property type="entry name" value="3-OXOACYL-[ACYL-CARRIER-PROTEIN] REDUCTASE"/>
    <property type="match status" value="1"/>
</dbReference>
<dbReference type="PRINTS" id="PR00080">
    <property type="entry name" value="SDRFAMILY"/>
</dbReference>
<gene>
    <name evidence="6" type="ORF">E6O75_ATG05241</name>
</gene>
<evidence type="ECO:0000313" key="6">
    <source>
        <dbReference type="EMBL" id="TID21846.1"/>
    </source>
</evidence>
<dbReference type="Pfam" id="PF00106">
    <property type="entry name" value="adh_short"/>
    <property type="match status" value="1"/>
</dbReference>